<organism evidence="1">
    <name type="scientific">Arsenophonus endosymbiont of Trialeurodes vaporariorum</name>
    <dbReference type="NCBI Taxonomy" id="235567"/>
    <lineage>
        <taxon>Bacteria</taxon>
        <taxon>Pseudomonadati</taxon>
        <taxon>Pseudomonadota</taxon>
        <taxon>Gammaproteobacteria</taxon>
        <taxon>Enterobacterales</taxon>
        <taxon>Morganellaceae</taxon>
        <taxon>Arsenophonus</taxon>
    </lineage>
</organism>
<reference evidence="1" key="1">
    <citation type="submission" date="2018-04" db="EMBL/GenBank/DDBJ databases">
        <authorList>
            <person name="Go L.Y."/>
            <person name="Mitchell J.A."/>
        </authorList>
    </citation>
    <scope>NUCLEOTIDE SEQUENCE</scope>
    <source>
        <strain evidence="1">ARTV</strain>
    </source>
</reference>
<accession>A0A3B0MK79</accession>
<evidence type="ECO:0000313" key="1">
    <source>
        <dbReference type="EMBL" id="SSW96429.1"/>
    </source>
</evidence>
<sequence>MLEKTQMITLGTPIESNDGKIRYDELTLKEPVLMQVEQFNEVQSRSQSSLPAMRLLISLVSTVPESEIKKMAITDFNLCRDYLTNFLTFNRSSSGSS</sequence>
<dbReference type="EMBL" id="UFQR01000015">
    <property type="protein sequence ID" value="SSW96429.1"/>
    <property type="molecule type" value="Genomic_DNA"/>
</dbReference>
<dbReference type="Pfam" id="PF10109">
    <property type="entry name" value="Phage_TAC_7"/>
    <property type="match status" value="1"/>
</dbReference>
<protein>
    <recommendedName>
        <fullName evidence="2">Phage tail protein E</fullName>
    </recommendedName>
</protein>
<dbReference type="AlphaFoldDB" id="A0A3B0MK79"/>
<proteinExistence type="predicted"/>
<dbReference type="InterPro" id="IPR019289">
    <property type="entry name" value="Phage_tail_E/E"/>
</dbReference>
<name>A0A3B0MK79_9GAMM</name>
<gene>
    <name evidence="1" type="ORF">ARTV_2837</name>
</gene>
<evidence type="ECO:0008006" key="2">
    <source>
        <dbReference type="Google" id="ProtNLM"/>
    </source>
</evidence>